<dbReference type="AlphaFoldDB" id="A0A395XKB0"/>
<dbReference type="Proteomes" id="UP000266376">
    <property type="component" value="Unassembled WGS sequence"/>
</dbReference>
<dbReference type="Pfam" id="PF17761">
    <property type="entry name" value="DUF1016_N"/>
    <property type="match status" value="1"/>
</dbReference>
<gene>
    <name evidence="3" type="ORF">DWV67_08985</name>
</gene>
<evidence type="ECO:0000313" key="4">
    <source>
        <dbReference type="Proteomes" id="UP000266376"/>
    </source>
</evidence>
<sequence>MVKSHDINLDSDYINWIHDVKQRYISTQIKAAVKVNTERLYFNWQLGRDLVERKAEEKWGKGIVEQLSLDLQNEFPDEKGFSARNLWNMKKWYLFYSSSDIFLEMAHTIEESIDLNSLKLQQVGAEISENQKLHQAGAEIEFPAIFGFVPWRHHVEIVTKCKTIEEALFYVRKTIEESWSRSTLVDCIKANLYQSSGNALTNFAEKLPAIQGKLAQEIVKDTYDFGFVSLPVGYDEEELEDELEQNITRFLLELGSGFAFIGRQKEIIVAGKTRKIDMLFYHIKLRCYVVVELKAVSFEPEFAGKLNFYVNAVNELMKSKSDNPTIGLLICKDKDQTEVQWAFQGIKTPMGVATYDNIRLQEIKSQLPSEEAIQKRLEQAEEEYILKLKEKNK</sequence>
<evidence type="ECO:0000313" key="3">
    <source>
        <dbReference type="EMBL" id="RGW53023.1"/>
    </source>
</evidence>
<name>A0A395XKB0_9FIRM</name>
<proteinExistence type="predicted"/>
<dbReference type="InterPro" id="IPR053148">
    <property type="entry name" value="PD-DEXK-like_domain"/>
</dbReference>
<dbReference type="Gene3D" id="3.40.1350.10">
    <property type="match status" value="1"/>
</dbReference>
<dbReference type="InterPro" id="IPR009362">
    <property type="entry name" value="YhcG_C"/>
</dbReference>
<accession>A0A395XKB0</accession>
<dbReference type="EMBL" id="QSAJ01000019">
    <property type="protein sequence ID" value="RGW53023.1"/>
    <property type="molecule type" value="Genomic_DNA"/>
</dbReference>
<evidence type="ECO:0000259" key="1">
    <source>
        <dbReference type="Pfam" id="PF06250"/>
    </source>
</evidence>
<reference evidence="3 4" key="1">
    <citation type="submission" date="2018-08" db="EMBL/GenBank/DDBJ databases">
        <title>A genome reference for cultivated species of the human gut microbiota.</title>
        <authorList>
            <person name="Zou Y."/>
            <person name="Xue W."/>
            <person name="Luo G."/>
        </authorList>
    </citation>
    <scope>NUCLEOTIDE SEQUENCE [LARGE SCALE GENOMIC DNA]</scope>
    <source>
        <strain evidence="3 4">AF12-11</strain>
    </source>
</reference>
<comment type="caution">
    <text evidence="3">The sequence shown here is derived from an EMBL/GenBank/DDBJ whole genome shotgun (WGS) entry which is preliminary data.</text>
</comment>
<dbReference type="Pfam" id="PF06250">
    <property type="entry name" value="YhcG_C"/>
    <property type="match status" value="1"/>
</dbReference>
<organism evidence="3 4">
    <name type="scientific">Dorea formicigenerans</name>
    <dbReference type="NCBI Taxonomy" id="39486"/>
    <lineage>
        <taxon>Bacteria</taxon>
        <taxon>Bacillati</taxon>
        <taxon>Bacillota</taxon>
        <taxon>Clostridia</taxon>
        <taxon>Lachnospirales</taxon>
        <taxon>Lachnospiraceae</taxon>
        <taxon>Dorea</taxon>
    </lineage>
</organism>
<dbReference type="PANTHER" id="PTHR30547">
    <property type="entry name" value="UNCHARACTERIZED PROTEIN YHCG-RELATED"/>
    <property type="match status" value="1"/>
</dbReference>
<feature type="domain" description="YhcG PDDEXK nuclease" evidence="1">
    <location>
        <begin position="216"/>
        <end position="361"/>
    </location>
</feature>
<evidence type="ECO:0000259" key="2">
    <source>
        <dbReference type="Pfam" id="PF17761"/>
    </source>
</evidence>
<dbReference type="InterPro" id="IPR041527">
    <property type="entry name" value="YhcG_N"/>
</dbReference>
<dbReference type="GO" id="GO:0003676">
    <property type="term" value="F:nucleic acid binding"/>
    <property type="evidence" value="ECO:0007669"/>
    <property type="project" value="InterPro"/>
</dbReference>
<protein>
    <submittedName>
        <fullName evidence="3">DUF1016 family protein</fullName>
    </submittedName>
</protein>
<dbReference type="InterPro" id="IPR011856">
    <property type="entry name" value="tRNA_endonuc-like_dom_sf"/>
</dbReference>
<feature type="domain" description="YhcG N-terminal" evidence="2">
    <location>
        <begin position="20"/>
        <end position="194"/>
    </location>
</feature>
<dbReference type="PANTHER" id="PTHR30547:SF0">
    <property type="entry name" value="BLR8175 PROTEIN"/>
    <property type="match status" value="1"/>
</dbReference>